<accession>A0ABS9B4E7</accession>
<dbReference type="RefSeq" id="WP_234250407.1">
    <property type="nucleotide sequence ID" value="NZ_JABFTQ010000005.1"/>
</dbReference>
<evidence type="ECO:0000313" key="3">
    <source>
        <dbReference type="Proteomes" id="UP001320154"/>
    </source>
</evidence>
<feature type="chain" id="PRO_5045837745" evidence="1">
    <location>
        <begin position="24"/>
        <end position="319"/>
    </location>
</feature>
<dbReference type="InterPro" id="IPR011852">
    <property type="entry name" value="TRAP_TAXI"/>
</dbReference>
<organism evidence="2 3">
    <name type="scientific">Billgrantia desiderata</name>
    <dbReference type="NCBI Taxonomy" id="52021"/>
    <lineage>
        <taxon>Bacteria</taxon>
        <taxon>Pseudomonadati</taxon>
        <taxon>Pseudomonadota</taxon>
        <taxon>Gammaproteobacteria</taxon>
        <taxon>Oceanospirillales</taxon>
        <taxon>Halomonadaceae</taxon>
        <taxon>Billgrantia</taxon>
    </lineage>
</organism>
<dbReference type="Proteomes" id="UP001320154">
    <property type="component" value="Unassembled WGS sequence"/>
</dbReference>
<feature type="signal peptide" evidence="1">
    <location>
        <begin position="1"/>
        <end position="23"/>
    </location>
</feature>
<dbReference type="EMBL" id="JABFTQ010000005">
    <property type="protein sequence ID" value="MCE8046935.1"/>
    <property type="molecule type" value="Genomic_DNA"/>
</dbReference>
<dbReference type="SUPFAM" id="SSF53850">
    <property type="entry name" value="Periplasmic binding protein-like II"/>
    <property type="match status" value="1"/>
</dbReference>
<keyword evidence="3" id="KW-1185">Reference proteome</keyword>
<proteinExistence type="predicted"/>
<dbReference type="PANTHER" id="PTHR42941">
    <property type="entry name" value="SLL1037 PROTEIN"/>
    <property type="match status" value="1"/>
</dbReference>
<keyword evidence="1" id="KW-0732">Signal</keyword>
<dbReference type="NCBIfam" id="TIGR02122">
    <property type="entry name" value="TRAP_TAXI"/>
    <property type="match status" value="1"/>
</dbReference>
<evidence type="ECO:0000256" key="1">
    <source>
        <dbReference type="SAM" id="SignalP"/>
    </source>
</evidence>
<dbReference type="PANTHER" id="PTHR42941:SF1">
    <property type="entry name" value="SLL1037 PROTEIN"/>
    <property type="match status" value="1"/>
</dbReference>
<reference evidence="2 3" key="1">
    <citation type="journal article" date="2021" name="Front. Microbiol.">
        <title>Aerobic Denitrification and Heterotrophic Sulfur Oxidation in the Genus Halomonas Revealed by Six Novel Species Characterizations and Genome-Based Analysis.</title>
        <authorList>
            <person name="Wang L."/>
            <person name="Shao Z."/>
        </authorList>
    </citation>
    <scope>NUCLEOTIDE SEQUENCE [LARGE SCALE GENOMIC DNA]</scope>
    <source>
        <strain evidence="2 3">MCCC 1A05748</strain>
    </source>
</reference>
<dbReference type="Pfam" id="PF16868">
    <property type="entry name" value="NMT1_3"/>
    <property type="match status" value="1"/>
</dbReference>
<protein>
    <submittedName>
        <fullName evidence="2">TAXI family TRAP transporter solute-binding subunit</fullName>
    </submittedName>
</protein>
<evidence type="ECO:0000313" key="2">
    <source>
        <dbReference type="EMBL" id="MCE8046935.1"/>
    </source>
</evidence>
<comment type="caution">
    <text evidence="2">The sequence shown here is derived from an EMBL/GenBank/DDBJ whole genome shotgun (WGS) entry which is preliminary data.</text>
</comment>
<dbReference type="Gene3D" id="3.40.190.10">
    <property type="entry name" value="Periplasmic binding protein-like II"/>
    <property type="match status" value="2"/>
</dbReference>
<sequence>MKMLATATVSAIIATSIFTSAHASQNVTIGAASVGGTFYVWAGGLANVLGNVGMNANVEVTGGPLHNIQLVHGGELELGLVTAAPAYEGMQGIEWADGQKYDNIRAVLPMYPSYFTWWSVRDSDVKTFEDLEGKVVAMGPTGGTPDTYGRKVFDHSGIQPFRMVNAGFSDIVNQLRDGQVDAALTTAGLPHPAVAETESTHGINLITLPQEISESFIEEYPYFGTDVVPAGTYDAVTEDQPTLTLWNFLITHKDLSDDVVYEMVKGAFEHHDTLMETHRASKHVTLDNIDELTIPLHPGAIRYYEEQGVEIPNRLIPED</sequence>
<gene>
    <name evidence="2" type="ORF">HOP60_09355</name>
</gene>
<name>A0ABS9B4E7_9GAMM</name>